<dbReference type="InterPro" id="IPR052162">
    <property type="entry name" value="Sensor_kinase/Photoreceptor"/>
</dbReference>
<dbReference type="Gene3D" id="3.30.565.10">
    <property type="entry name" value="Histidine kinase-like ATPase, C-terminal domain"/>
    <property type="match status" value="1"/>
</dbReference>
<dbReference type="InterPro" id="IPR029016">
    <property type="entry name" value="GAF-like_dom_sf"/>
</dbReference>
<protein>
    <recommendedName>
        <fullName evidence="2">histidine kinase</fullName>
        <ecNumber evidence="2">2.7.13.3</ecNumber>
    </recommendedName>
</protein>
<dbReference type="SMART" id="SM00387">
    <property type="entry name" value="HATPase_c"/>
    <property type="match status" value="1"/>
</dbReference>
<proteinExistence type="predicted"/>
<dbReference type="Pfam" id="PF08448">
    <property type="entry name" value="PAS_4"/>
    <property type="match status" value="2"/>
</dbReference>
<comment type="caution">
    <text evidence="9">The sequence shown here is derived from an EMBL/GenBank/DDBJ whole genome shotgun (WGS) entry which is preliminary data.</text>
</comment>
<feature type="domain" description="PAC" evidence="8">
    <location>
        <begin position="540"/>
        <end position="592"/>
    </location>
</feature>
<organism evidence="9 10">
    <name type="scientific">Dongia rigui</name>
    <dbReference type="NCBI Taxonomy" id="940149"/>
    <lineage>
        <taxon>Bacteria</taxon>
        <taxon>Pseudomonadati</taxon>
        <taxon>Pseudomonadota</taxon>
        <taxon>Alphaproteobacteria</taxon>
        <taxon>Rhodospirillales</taxon>
        <taxon>Dongiaceae</taxon>
        <taxon>Dongia</taxon>
    </lineage>
</organism>
<dbReference type="InterPro" id="IPR013656">
    <property type="entry name" value="PAS_4"/>
</dbReference>
<keyword evidence="4" id="KW-0808">Transferase</keyword>
<dbReference type="PROSITE" id="PS50109">
    <property type="entry name" value="HIS_KIN"/>
    <property type="match status" value="1"/>
</dbReference>
<evidence type="ECO:0000259" key="6">
    <source>
        <dbReference type="PROSITE" id="PS50109"/>
    </source>
</evidence>
<evidence type="ECO:0000259" key="7">
    <source>
        <dbReference type="PROSITE" id="PS50112"/>
    </source>
</evidence>
<dbReference type="Gene3D" id="1.10.287.130">
    <property type="match status" value="1"/>
</dbReference>
<evidence type="ECO:0000256" key="2">
    <source>
        <dbReference type="ARBA" id="ARBA00012438"/>
    </source>
</evidence>
<dbReference type="PANTHER" id="PTHR43304:SF1">
    <property type="entry name" value="PAC DOMAIN-CONTAINING PROTEIN"/>
    <property type="match status" value="1"/>
</dbReference>
<dbReference type="EC" id="2.7.13.3" evidence="2"/>
<feature type="domain" description="PAS" evidence="7">
    <location>
        <begin position="334"/>
        <end position="383"/>
    </location>
</feature>
<dbReference type="InterPro" id="IPR035965">
    <property type="entry name" value="PAS-like_dom_sf"/>
</dbReference>
<dbReference type="PROSITE" id="PS50113">
    <property type="entry name" value="PAC"/>
    <property type="match status" value="3"/>
</dbReference>
<dbReference type="SMART" id="SM00091">
    <property type="entry name" value="PAS"/>
    <property type="match status" value="4"/>
</dbReference>
<dbReference type="InterPro" id="IPR000700">
    <property type="entry name" value="PAS-assoc_C"/>
</dbReference>
<dbReference type="PROSITE" id="PS50112">
    <property type="entry name" value="PAS"/>
    <property type="match status" value="3"/>
</dbReference>
<accession>A0ABU5DU45</accession>
<evidence type="ECO:0000256" key="1">
    <source>
        <dbReference type="ARBA" id="ARBA00000085"/>
    </source>
</evidence>
<dbReference type="InterPro" id="IPR003018">
    <property type="entry name" value="GAF"/>
</dbReference>
<dbReference type="SUPFAM" id="SSF55874">
    <property type="entry name" value="ATPase domain of HSP90 chaperone/DNA topoisomerase II/histidine kinase"/>
    <property type="match status" value="1"/>
</dbReference>
<evidence type="ECO:0000259" key="8">
    <source>
        <dbReference type="PROSITE" id="PS50113"/>
    </source>
</evidence>
<dbReference type="PANTHER" id="PTHR43304">
    <property type="entry name" value="PHYTOCHROME-LIKE PROTEIN CPH1"/>
    <property type="match status" value="1"/>
</dbReference>
<dbReference type="PRINTS" id="PR00344">
    <property type="entry name" value="BCTRLSENSOR"/>
</dbReference>
<dbReference type="SUPFAM" id="SSF55781">
    <property type="entry name" value="GAF domain-like"/>
    <property type="match status" value="1"/>
</dbReference>
<sequence>MTPAPTAATQRDTVAPITAAFLAELARLPAVQEGDLEAVAALACKRALDLVDARYLSVWMLDADRAQIRSIVRYDAETGQRSQDLALPIGSVAAELAALQQTTQIVSDDALADPRFIGVHDSYLRETGVISLLEHVIRVGGTDVGLLSFERTAQTTPWQPTDLALARGICSYLALAAANRQRIELEKQSAGNAALQAAILENAAYAVIASDINGTITFFNRAAEQMLGYRSEEVVNKTTPILFHDPVEVEQRAAQLSSDPAMRIQPGFSVFTAKTLAGERNEEEWTYVRRDGSRFTALLSMTAIRGPDGAINGFLGMASDITERKLVSSRLQQSEEMLSRVLLQSPDSILITALADGRILDVNPGFEQITGYSRQEAIGRTTVDLNIWVDLDERDDMLGQVRTQGEVRSMPIRISRRGQEVRYCVLWGRTFEYNGVAALLTSVHDVTSIKEAEQRARTAQNMLQAVLDTVPAHVFWKDRNSVYLGCNRQFAVDNGFASAAEVIGTTDYSQLRRSSPAALAEIGKVIEADRQIIAGKQATTPRTVPFVMPDDSLRWMSVVKRPLLDDNGDVIGILGVQHDITEMIENERVAKNAQHMLQQVLDTIPSYVFWKDRQSRYLGSNRLFAQDAGFADPSGIVGKSDSELPWSDHADLFVEEDREVLAGTPLLERVKKFPDPQGNQRWIRTEKLPLLDAGGDLIGVLGVQHDITEQLRSEEQLRASEEKLRSLFALSPLGINLQDMNGRYIDANDAFLQIVGYSHAELLGMTCYDLMPPAFLEDEPERLRRLHETGLIPAYEKSYYRKDGSEVSVSTATVLVAGPEGQDFKWTIVEDITIRLEAREAQRKLNDELERLVAERTAELQAAIEGLMRAEKLASLGSLVAGVAHEISTPVGNASLATSTLVGAISDFEAELAGKLSRNSLDGFVRQVKLGVDIANRNIERVAGLIQSFKQVAVDQTSSQRRHFQMTEIVDEILTTMHPSLKRAGVATEVSVEPALMLDSYPGPLGQVLTNLINNAILHGFPKGDPNALPAGARRIGIKAQAVDAQMIRLEVRDNGVGIPAAALGRIFDPFYTSKLGQGGSGLGLHIVHNIVTDVLAGSVSVESDVGTGTAFVITLPQTTPQATAATDQEDKA</sequence>
<dbReference type="SMART" id="SM00086">
    <property type="entry name" value="PAC"/>
    <property type="match status" value="5"/>
</dbReference>
<dbReference type="Pfam" id="PF02518">
    <property type="entry name" value="HATPase_c"/>
    <property type="match status" value="1"/>
</dbReference>
<feature type="domain" description="PAC" evidence="8">
    <location>
        <begin position="281"/>
        <end position="333"/>
    </location>
</feature>
<dbReference type="Pfam" id="PF13426">
    <property type="entry name" value="PAS_9"/>
    <property type="match status" value="1"/>
</dbReference>
<dbReference type="InterPro" id="IPR003594">
    <property type="entry name" value="HATPase_dom"/>
</dbReference>
<dbReference type="InterPro" id="IPR005467">
    <property type="entry name" value="His_kinase_dom"/>
</dbReference>
<keyword evidence="5" id="KW-0418">Kinase</keyword>
<dbReference type="CDD" id="cd00075">
    <property type="entry name" value="HATPase"/>
    <property type="match status" value="1"/>
</dbReference>
<dbReference type="EMBL" id="JAXCLX010000001">
    <property type="protein sequence ID" value="MDY0870839.1"/>
    <property type="molecule type" value="Genomic_DNA"/>
</dbReference>
<feature type="domain" description="PAS" evidence="7">
    <location>
        <begin position="192"/>
        <end position="238"/>
    </location>
</feature>
<dbReference type="InterPro" id="IPR001610">
    <property type="entry name" value="PAC"/>
</dbReference>
<feature type="domain" description="PAC" evidence="8">
    <location>
        <begin position="664"/>
        <end position="719"/>
    </location>
</feature>
<dbReference type="Gene3D" id="3.30.450.40">
    <property type="match status" value="1"/>
</dbReference>
<dbReference type="InterPro" id="IPR036890">
    <property type="entry name" value="HATPase_C_sf"/>
</dbReference>
<evidence type="ECO:0000313" key="10">
    <source>
        <dbReference type="Proteomes" id="UP001271769"/>
    </source>
</evidence>
<feature type="domain" description="Histidine kinase" evidence="6">
    <location>
        <begin position="882"/>
        <end position="1120"/>
    </location>
</feature>
<gene>
    <name evidence="9" type="ORF">SMD31_02855</name>
</gene>
<dbReference type="SUPFAM" id="SSF55785">
    <property type="entry name" value="PYP-like sensor domain (PAS domain)"/>
    <property type="match status" value="5"/>
</dbReference>
<dbReference type="NCBIfam" id="TIGR00229">
    <property type="entry name" value="sensory_box"/>
    <property type="match status" value="5"/>
</dbReference>
<dbReference type="SMART" id="SM00065">
    <property type="entry name" value="GAF"/>
    <property type="match status" value="1"/>
</dbReference>
<dbReference type="Pfam" id="PF01590">
    <property type="entry name" value="GAF"/>
    <property type="match status" value="1"/>
</dbReference>
<dbReference type="Proteomes" id="UP001271769">
    <property type="component" value="Unassembled WGS sequence"/>
</dbReference>
<evidence type="ECO:0000313" key="9">
    <source>
        <dbReference type="EMBL" id="MDY0870839.1"/>
    </source>
</evidence>
<evidence type="ECO:0000256" key="4">
    <source>
        <dbReference type="ARBA" id="ARBA00022679"/>
    </source>
</evidence>
<evidence type="ECO:0000256" key="5">
    <source>
        <dbReference type="ARBA" id="ARBA00022777"/>
    </source>
</evidence>
<comment type="catalytic activity">
    <reaction evidence="1">
        <text>ATP + protein L-histidine = ADP + protein N-phospho-L-histidine.</text>
        <dbReference type="EC" id="2.7.13.3"/>
    </reaction>
</comment>
<keyword evidence="3" id="KW-0597">Phosphoprotein</keyword>
<dbReference type="InterPro" id="IPR004358">
    <property type="entry name" value="Sig_transdc_His_kin-like_C"/>
</dbReference>
<dbReference type="RefSeq" id="WP_320499192.1">
    <property type="nucleotide sequence ID" value="NZ_JAXCLX010000001.1"/>
</dbReference>
<dbReference type="Pfam" id="PF00989">
    <property type="entry name" value="PAS"/>
    <property type="match status" value="2"/>
</dbReference>
<dbReference type="InterPro" id="IPR013767">
    <property type="entry name" value="PAS_fold"/>
</dbReference>
<evidence type="ECO:0000256" key="3">
    <source>
        <dbReference type="ARBA" id="ARBA00022553"/>
    </source>
</evidence>
<keyword evidence="10" id="KW-1185">Reference proteome</keyword>
<reference evidence="9 10" key="1">
    <citation type="journal article" date="2013" name="Antonie Van Leeuwenhoek">
        <title>Dongia rigui sp. nov., isolated from freshwater of a large wetland in Korea.</title>
        <authorList>
            <person name="Baik K.S."/>
            <person name="Hwang Y.M."/>
            <person name="Choi J.S."/>
            <person name="Kwon J."/>
            <person name="Seong C.N."/>
        </authorList>
    </citation>
    <scope>NUCLEOTIDE SEQUENCE [LARGE SCALE GENOMIC DNA]</scope>
    <source>
        <strain evidence="9 10">04SU4-P</strain>
    </source>
</reference>
<dbReference type="InterPro" id="IPR000014">
    <property type="entry name" value="PAS"/>
</dbReference>
<dbReference type="CDD" id="cd00130">
    <property type="entry name" value="PAS"/>
    <property type="match status" value="4"/>
</dbReference>
<name>A0ABU5DU45_9PROT</name>
<feature type="domain" description="PAS" evidence="7">
    <location>
        <begin position="720"/>
        <end position="790"/>
    </location>
</feature>
<dbReference type="Gene3D" id="3.30.450.20">
    <property type="entry name" value="PAS domain"/>
    <property type="match status" value="5"/>
</dbReference>